<name>A0A1X1L769_STRMT</name>
<reference evidence="2 3" key="1">
    <citation type="journal article" date="2016" name="Eur. J. Clin. Microbiol. Infect. Dis.">
        <title>Whole genome sequencing as a tool for phylogenetic analysis of clinical strains of Mitis group streptococci.</title>
        <authorList>
            <person name="Rasmussen L.H."/>
            <person name="Dargis R."/>
            <person name="Hojholt K."/>
            <person name="Christensen J.J."/>
            <person name="Skovgaard O."/>
            <person name="Justesen U.S."/>
            <person name="Rosenvinge F.S."/>
            <person name="Moser C."/>
            <person name="Lukjancenko O."/>
            <person name="Rasmussen S."/>
            <person name="Nielsen X.C."/>
        </authorList>
    </citation>
    <scope>NUCLEOTIDE SEQUENCE [LARGE SCALE GENOMIC DNA]</scope>
    <source>
        <strain evidence="2 3">B_009152_10</strain>
    </source>
</reference>
<gene>
    <name evidence="2" type="ORF">B7692_05015</name>
</gene>
<keyword evidence="1" id="KW-0472">Membrane</keyword>
<evidence type="ECO:0008006" key="4">
    <source>
        <dbReference type="Google" id="ProtNLM"/>
    </source>
</evidence>
<comment type="caution">
    <text evidence="2">The sequence shown here is derived from an EMBL/GenBank/DDBJ whole genome shotgun (WGS) entry which is preliminary data.</text>
</comment>
<protein>
    <recommendedName>
        <fullName evidence="4">Transport permease protein</fullName>
    </recommendedName>
</protein>
<dbReference type="AlphaFoldDB" id="A0A1X1L769"/>
<evidence type="ECO:0000313" key="3">
    <source>
        <dbReference type="Proteomes" id="UP000193206"/>
    </source>
</evidence>
<feature type="transmembrane region" description="Helical" evidence="1">
    <location>
        <begin position="200"/>
        <end position="217"/>
    </location>
</feature>
<sequence>MFFNIFRSEIRRTLFNDSTNIFYFFSMILWPIFSLLQVYYNIGAFPISDLKILDLSNEEQLFYFIFIGYCTYIIFSNAFQSAWRLGGERYQGTLSQIFIAPLKKILWLYARTFSSIFSQSWFFMVIFVIGNFAYIDFSLKSIFHILLATIILITSSWIWTSFLSSICIVMRDATIVYVLLEGSQNTFSGAKVPLSISPKLVKFIGSLFPVSYTIIYLRDMLLFNKFYSLNFYLLIGINIVCFLLTNIILRIGESHMKKHGSFDVV</sequence>
<dbReference type="EMBL" id="NCVN01000018">
    <property type="protein sequence ID" value="ORP07449.1"/>
    <property type="molecule type" value="Genomic_DNA"/>
</dbReference>
<feature type="transmembrane region" description="Helical" evidence="1">
    <location>
        <begin position="141"/>
        <end position="162"/>
    </location>
</feature>
<evidence type="ECO:0000313" key="2">
    <source>
        <dbReference type="EMBL" id="ORP07449.1"/>
    </source>
</evidence>
<feature type="transmembrane region" description="Helical" evidence="1">
    <location>
        <begin position="229"/>
        <end position="249"/>
    </location>
</feature>
<keyword evidence="1" id="KW-1133">Transmembrane helix</keyword>
<keyword evidence="1" id="KW-0812">Transmembrane</keyword>
<dbReference type="Proteomes" id="UP000193206">
    <property type="component" value="Unassembled WGS sequence"/>
</dbReference>
<feature type="transmembrane region" description="Helical" evidence="1">
    <location>
        <begin position="60"/>
        <end position="79"/>
    </location>
</feature>
<proteinExistence type="predicted"/>
<feature type="transmembrane region" description="Helical" evidence="1">
    <location>
        <begin position="21"/>
        <end position="40"/>
    </location>
</feature>
<accession>A0A1X1L769</accession>
<dbReference type="RefSeq" id="WP_084930099.1">
    <property type="nucleotide sequence ID" value="NZ_NCVN01000018.1"/>
</dbReference>
<feature type="transmembrane region" description="Helical" evidence="1">
    <location>
        <begin position="113"/>
        <end position="135"/>
    </location>
</feature>
<organism evidence="2 3">
    <name type="scientific">Streptococcus mitis</name>
    <dbReference type="NCBI Taxonomy" id="28037"/>
    <lineage>
        <taxon>Bacteria</taxon>
        <taxon>Bacillati</taxon>
        <taxon>Bacillota</taxon>
        <taxon>Bacilli</taxon>
        <taxon>Lactobacillales</taxon>
        <taxon>Streptococcaceae</taxon>
        <taxon>Streptococcus</taxon>
        <taxon>Streptococcus mitis group</taxon>
    </lineage>
</organism>
<evidence type="ECO:0000256" key="1">
    <source>
        <dbReference type="SAM" id="Phobius"/>
    </source>
</evidence>